<protein>
    <submittedName>
        <fullName evidence="2">Uncharacterized protein</fullName>
    </submittedName>
</protein>
<keyword evidence="3" id="KW-1185">Reference proteome</keyword>
<organism evidence="2 3">
    <name type="scientific">Pristionchus pacificus</name>
    <name type="common">Parasitic nematode worm</name>
    <dbReference type="NCBI Taxonomy" id="54126"/>
    <lineage>
        <taxon>Eukaryota</taxon>
        <taxon>Metazoa</taxon>
        <taxon>Ecdysozoa</taxon>
        <taxon>Nematoda</taxon>
        <taxon>Chromadorea</taxon>
        <taxon>Rhabditida</taxon>
        <taxon>Rhabditina</taxon>
        <taxon>Diplogasteromorpha</taxon>
        <taxon>Diplogasteroidea</taxon>
        <taxon>Neodiplogasteridae</taxon>
        <taxon>Pristionchus</taxon>
    </lineage>
</organism>
<sequence length="94" mass="10663">MDDQSKIERKKAKVREENKSGKGRVMHRATLIQSGPEEGANKWTSVIGDDTIKRSEVNKWKDRQIDLQDNRLAVAPPAPASQFDSCKKNELEVE</sequence>
<name>A0A2A6BIH2_PRIPA</name>
<dbReference type="EnsemblMetazoa" id="PPA46379.1">
    <property type="protein sequence ID" value="PPA46379.1"/>
    <property type="gene ID" value="WBGene00284748"/>
</dbReference>
<feature type="region of interest" description="Disordered" evidence="1">
    <location>
        <begin position="71"/>
        <end position="94"/>
    </location>
</feature>
<feature type="compositionally biased region" description="Basic and acidic residues" evidence="1">
    <location>
        <begin position="85"/>
        <end position="94"/>
    </location>
</feature>
<reference evidence="3" key="1">
    <citation type="journal article" date="2008" name="Nat. Genet.">
        <title>The Pristionchus pacificus genome provides a unique perspective on nematode lifestyle and parasitism.</title>
        <authorList>
            <person name="Dieterich C."/>
            <person name="Clifton S.W."/>
            <person name="Schuster L.N."/>
            <person name="Chinwalla A."/>
            <person name="Delehaunty K."/>
            <person name="Dinkelacker I."/>
            <person name="Fulton L."/>
            <person name="Fulton R."/>
            <person name="Godfrey J."/>
            <person name="Minx P."/>
            <person name="Mitreva M."/>
            <person name="Roeseler W."/>
            <person name="Tian H."/>
            <person name="Witte H."/>
            <person name="Yang S.P."/>
            <person name="Wilson R.K."/>
            <person name="Sommer R.J."/>
        </authorList>
    </citation>
    <scope>NUCLEOTIDE SEQUENCE [LARGE SCALE GENOMIC DNA]</scope>
    <source>
        <strain evidence="3">PS312</strain>
    </source>
</reference>
<proteinExistence type="predicted"/>
<gene>
    <name evidence="2" type="primary">WBGene00284748</name>
</gene>
<evidence type="ECO:0000313" key="3">
    <source>
        <dbReference type="Proteomes" id="UP000005239"/>
    </source>
</evidence>
<dbReference type="Proteomes" id="UP000005239">
    <property type="component" value="Unassembled WGS sequence"/>
</dbReference>
<evidence type="ECO:0000313" key="2">
    <source>
        <dbReference type="EnsemblMetazoa" id="PPA46379.1"/>
    </source>
</evidence>
<accession>A0A2A6BIH2</accession>
<reference evidence="2" key="2">
    <citation type="submission" date="2022-06" db="UniProtKB">
        <authorList>
            <consortium name="EnsemblMetazoa"/>
        </authorList>
    </citation>
    <scope>IDENTIFICATION</scope>
    <source>
        <strain evidence="2">PS312</strain>
    </source>
</reference>
<accession>A0A8R1Z5S0</accession>
<evidence type="ECO:0000256" key="1">
    <source>
        <dbReference type="SAM" id="MobiDB-lite"/>
    </source>
</evidence>
<feature type="region of interest" description="Disordered" evidence="1">
    <location>
        <begin position="1"/>
        <end position="24"/>
    </location>
</feature>
<dbReference type="AlphaFoldDB" id="A0A2A6BIH2"/>